<dbReference type="CDD" id="cd00118">
    <property type="entry name" value="LysM"/>
    <property type="match status" value="1"/>
</dbReference>
<sequence>MGFFDKVKDALTTSDAERAEKAQEAADKATQEYRETADQAKAEYRDEAKEAKERELEARQKAAEAREKAGLQAEEKVEAKAEKAEDKAAEAREKAEKAAEEREEKAASRDADKPDYRTYTVKSGDTLSGIAAQYGVDWREMARLNKLDNPDLIYPGQVFKVPNN</sequence>
<dbReference type="PANTHER" id="PTHR33734">
    <property type="entry name" value="LYSM DOMAIN-CONTAINING GPI-ANCHORED PROTEIN 2"/>
    <property type="match status" value="1"/>
</dbReference>
<organism evidence="3 4">
    <name type="scientific">Ornithinimicrobium tianjinense</name>
    <dbReference type="NCBI Taxonomy" id="1195761"/>
    <lineage>
        <taxon>Bacteria</taxon>
        <taxon>Bacillati</taxon>
        <taxon>Actinomycetota</taxon>
        <taxon>Actinomycetes</taxon>
        <taxon>Micrococcales</taxon>
        <taxon>Ornithinimicrobiaceae</taxon>
        <taxon>Ornithinimicrobium</taxon>
    </lineage>
</organism>
<dbReference type="PANTHER" id="PTHR33734:SF22">
    <property type="entry name" value="MEMBRANE-BOUND LYTIC MUREIN TRANSGLYCOSYLASE D"/>
    <property type="match status" value="1"/>
</dbReference>
<dbReference type="Proteomes" id="UP000605670">
    <property type="component" value="Unassembled WGS sequence"/>
</dbReference>
<dbReference type="RefSeq" id="WP_229735120.1">
    <property type="nucleotide sequence ID" value="NZ_BAABKH010000001.1"/>
</dbReference>
<dbReference type="Gene3D" id="3.10.350.10">
    <property type="entry name" value="LysM domain"/>
    <property type="match status" value="1"/>
</dbReference>
<feature type="domain" description="LysM" evidence="2">
    <location>
        <begin position="117"/>
        <end position="161"/>
    </location>
</feature>
<evidence type="ECO:0000313" key="3">
    <source>
        <dbReference type="EMBL" id="GGF51535.1"/>
    </source>
</evidence>
<dbReference type="InterPro" id="IPR018392">
    <property type="entry name" value="LysM"/>
</dbReference>
<dbReference type="SUPFAM" id="SSF54106">
    <property type="entry name" value="LysM domain"/>
    <property type="match status" value="1"/>
</dbReference>
<feature type="compositionally biased region" description="Basic and acidic residues" evidence="1">
    <location>
        <begin position="1"/>
        <end position="116"/>
    </location>
</feature>
<protein>
    <recommendedName>
        <fullName evidence="2">LysM domain-containing protein</fullName>
    </recommendedName>
</protein>
<reference evidence="3" key="1">
    <citation type="journal article" date="2014" name="Int. J. Syst. Evol. Microbiol.">
        <title>Complete genome sequence of Corynebacterium casei LMG S-19264T (=DSM 44701T), isolated from a smear-ripened cheese.</title>
        <authorList>
            <consortium name="US DOE Joint Genome Institute (JGI-PGF)"/>
            <person name="Walter F."/>
            <person name="Albersmeier A."/>
            <person name="Kalinowski J."/>
            <person name="Ruckert C."/>
        </authorList>
    </citation>
    <scope>NUCLEOTIDE SEQUENCE</scope>
    <source>
        <strain evidence="3">CGMCC 1.12160</strain>
    </source>
</reference>
<proteinExistence type="predicted"/>
<keyword evidence="4" id="KW-1185">Reference proteome</keyword>
<dbReference type="PROSITE" id="PS51782">
    <property type="entry name" value="LYSM"/>
    <property type="match status" value="1"/>
</dbReference>
<dbReference type="InterPro" id="IPR036779">
    <property type="entry name" value="LysM_dom_sf"/>
</dbReference>
<dbReference type="AlphaFoldDB" id="A0A917BNE2"/>
<dbReference type="EMBL" id="BMEM01000002">
    <property type="protein sequence ID" value="GGF51535.1"/>
    <property type="molecule type" value="Genomic_DNA"/>
</dbReference>
<comment type="caution">
    <text evidence="3">The sequence shown here is derived from an EMBL/GenBank/DDBJ whole genome shotgun (WGS) entry which is preliminary data.</text>
</comment>
<evidence type="ECO:0000256" key="1">
    <source>
        <dbReference type="SAM" id="MobiDB-lite"/>
    </source>
</evidence>
<name>A0A917BNE2_9MICO</name>
<evidence type="ECO:0000313" key="4">
    <source>
        <dbReference type="Proteomes" id="UP000605670"/>
    </source>
</evidence>
<accession>A0A917BNE2</accession>
<evidence type="ECO:0000259" key="2">
    <source>
        <dbReference type="PROSITE" id="PS51782"/>
    </source>
</evidence>
<dbReference type="SMART" id="SM00257">
    <property type="entry name" value="LysM"/>
    <property type="match status" value="1"/>
</dbReference>
<reference evidence="3" key="2">
    <citation type="submission" date="2020-09" db="EMBL/GenBank/DDBJ databases">
        <authorList>
            <person name="Sun Q."/>
            <person name="Zhou Y."/>
        </authorList>
    </citation>
    <scope>NUCLEOTIDE SEQUENCE</scope>
    <source>
        <strain evidence="3">CGMCC 1.12160</strain>
    </source>
</reference>
<feature type="region of interest" description="Disordered" evidence="1">
    <location>
        <begin position="1"/>
        <end position="121"/>
    </location>
</feature>
<gene>
    <name evidence="3" type="ORF">GCM10011366_19250</name>
</gene>
<dbReference type="Pfam" id="PF01476">
    <property type="entry name" value="LysM"/>
    <property type="match status" value="1"/>
</dbReference>
<dbReference type="GO" id="GO:0008932">
    <property type="term" value="F:lytic endotransglycosylase activity"/>
    <property type="evidence" value="ECO:0007669"/>
    <property type="project" value="TreeGrafter"/>
</dbReference>